<proteinExistence type="predicted"/>
<evidence type="ECO:0000313" key="2">
    <source>
        <dbReference type="Proteomes" id="UP000053593"/>
    </source>
</evidence>
<dbReference type="OrthoDB" id="3246221at2759"/>
<dbReference type="EMBL" id="KN834812">
    <property type="protein sequence ID" value="KIK54809.1"/>
    <property type="molecule type" value="Genomic_DNA"/>
</dbReference>
<name>A0A0D0BY87_9AGAR</name>
<evidence type="ECO:0000313" key="1">
    <source>
        <dbReference type="EMBL" id="KIK54809.1"/>
    </source>
</evidence>
<dbReference type="HOGENOM" id="CLU_520791_0_0_1"/>
<reference evidence="1 2" key="1">
    <citation type="submission" date="2014-04" db="EMBL/GenBank/DDBJ databases">
        <title>Evolutionary Origins and Diversification of the Mycorrhizal Mutualists.</title>
        <authorList>
            <consortium name="DOE Joint Genome Institute"/>
            <consortium name="Mycorrhizal Genomics Consortium"/>
            <person name="Kohler A."/>
            <person name="Kuo A."/>
            <person name="Nagy L.G."/>
            <person name="Floudas D."/>
            <person name="Copeland A."/>
            <person name="Barry K.W."/>
            <person name="Cichocki N."/>
            <person name="Veneault-Fourrey C."/>
            <person name="LaButti K."/>
            <person name="Lindquist E.A."/>
            <person name="Lipzen A."/>
            <person name="Lundell T."/>
            <person name="Morin E."/>
            <person name="Murat C."/>
            <person name="Riley R."/>
            <person name="Ohm R."/>
            <person name="Sun H."/>
            <person name="Tunlid A."/>
            <person name="Henrissat B."/>
            <person name="Grigoriev I.V."/>
            <person name="Hibbett D.S."/>
            <person name="Martin F."/>
        </authorList>
    </citation>
    <scope>NUCLEOTIDE SEQUENCE [LARGE SCALE GENOMIC DNA]</scope>
    <source>
        <strain evidence="1 2">FD-317 M1</strain>
    </source>
</reference>
<dbReference type="AlphaFoldDB" id="A0A0D0BY87"/>
<protein>
    <recommendedName>
        <fullName evidence="3">F-box domain-containing protein</fullName>
    </recommendedName>
</protein>
<dbReference type="SUPFAM" id="SSF52047">
    <property type="entry name" value="RNI-like"/>
    <property type="match status" value="1"/>
</dbReference>
<organism evidence="1 2">
    <name type="scientific">Collybiopsis luxurians FD-317 M1</name>
    <dbReference type="NCBI Taxonomy" id="944289"/>
    <lineage>
        <taxon>Eukaryota</taxon>
        <taxon>Fungi</taxon>
        <taxon>Dikarya</taxon>
        <taxon>Basidiomycota</taxon>
        <taxon>Agaricomycotina</taxon>
        <taxon>Agaricomycetes</taxon>
        <taxon>Agaricomycetidae</taxon>
        <taxon>Agaricales</taxon>
        <taxon>Marasmiineae</taxon>
        <taxon>Omphalotaceae</taxon>
        <taxon>Collybiopsis</taxon>
        <taxon>Collybiopsis luxurians</taxon>
    </lineage>
</organism>
<evidence type="ECO:0008006" key="3">
    <source>
        <dbReference type="Google" id="ProtNLM"/>
    </source>
</evidence>
<gene>
    <name evidence="1" type="ORF">GYMLUDRAFT_48362</name>
</gene>
<keyword evidence="2" id="KW-1185">Reference proteome</keyword>
<dbReference type="Proteomes" id="UP000053593">
    <property type="component" value="Unassembled WGS sequence"/>
</dbReference>
<sequence>MTRILLTTYLSNFHSLVCDQERRNLSQVCRQWHTAVLRTSRFWADITITRGSVNSTVPLGNFNPLQIPPDRAREVFPYVSTILDRSGVQPLRIYMNLETRDCLIPDLGLETELARLLPWTIAHSRILGGIILPHAARIQHLQIASIIYHPISVLLSSLAGQVMPLLEYADCTRKTLRLMEDEQPQDLPEFGFSCFESSAAVAPAPDLNTRLFPQLRFLSLSGVPQLWGQFIPRHRLVSLSLEDLPQGHRPTYLELKDLLHSQISLRRLRLGAATPAPDSSVGPGDKIVLPDLEELAFGFEVGPSSFFFIQHTEFPSLVSLDLKQIKDPDGNAYHIFRAIITFWGPSLRKISYLTLQHIDLSARAYMESLDDAELAFLEKSRPACFPIVMWLLSTCCSVKYLNLHYCDDYTLGCLAIPLYVLHKDPPGMFPCRDLEQLEIVRYGSESIIDFLRRYTFWLNLPNELVTPRRIKEMVVDVDPELGTLIKAVIKPNMAVEFRNLSLGPFLVQGVEGEVENLMDHVRA</sequence>
<accession>A0A0D0BY87</accession>